<dbReference type="GO" id="GO:0005634">
    <property type="term" value="C:nucleus"/>
    <property type="evidence" value="ECO:0007669"/>
    <property type="project" value="TreeGrafter"/>
</dbReference>
<dbReference type="PANTHER" id="PTHR48103">
    <property type="entry name" value="MIDASIN-RELATED"/>
    <property type="match status" value="1"/>
</dbReference>
<keyword evidence="1" id="KW-0547">Nucleotide-binding</keyword>
<dbReference type="GO" id="GO:0000027">
    <property type="term" value="P:ribosomal large subunit assembly"/>
    <property type="evidence" value="ECO:0007669"/>
    <property type="project" value="TreeGrafter"/>
</dbReference>
<dbReference type="STRING" id="993615.L2GLB8"/>
<protein>
    <submittedName>
        <fullName evidence="4">Uncharacterized protein</fullName>
    </submittedName>
</protein>
<dbReference type="GO" id="GO:0000055">
    <property type="term" value="P:ribosomal large subunit export from nucleus"/>
    <property type="evidence" value="ECO:0007669"/>
    <property type="project" value="TreeGrafter"/>
</dbReference>
<gene>
    <name evidence="4" type="ORF">VICG_01544</name>
</gene>
<dbReference type="AlphaFoldDB" id="L2GLB8"/>
<feature type="compositionally biased region" description="Basic and acidic residues" evidence="3">
    <location>
        <begin position="315"/>
        <end position="330"/>
    </location>
</feature>
<accession>L2GLB8</accession>
<dbReference type="GeneID" id="19882255"/>
<evidence type="ECO:0000313" key="4">
    <source>
        <dbReference type="EMBL" id="ELA41439.1"/>
    </source>
</evidence>
<feature type="compositionally biased region" description="Acidic residues" evidence="3">
    <location>
        <begin position="331"/>
        <end position="340"/>
    </location>
</feature>
<evidence type="ECO:0000256" key="2">
    <source>
        <dbReference type="ARBA" id="ARBA00022840"/>
    </source>
</evidence>
<proteinExistence type="predicted"/>
<evidence type="ECO:0000256" key="3">
    <source>
        <dbReference type="SAM" id="MobiDB-lite"/>
    </source>
</evidence>
<reference evidence="5" key="1">
    <citation type="submission" date="2011-05" db="EMBL/GenBank/DDBJ databases">
        <title>The genome sequence of Vittaforma corneae strain ATCC 50505.</title>
        <authorList>
            <consortium name="The Broad Institute Genome Sequencing Platform"/>
            <person name="Cuomo C."/>
            <person name="Didier E."/>
            <person name="Bowers L."/>
            <person name="Young S.K."/>
            <person name="Zeng Q."/>
            <person name="Gargeya S."/>
            <person name="Fitzgerald M."/>
            <person name="Haas B."/>
            <person name="Abouelleil A."/>
            <person name="Alvarado L."/>
            <person name="Arachchi H.M."/>
            <person name="Berlin A."/>
            <person name="Chapman S.B."/>
            <person name="Gearin G."/>
            <person name="Goldberg J."/>
            <person name="Griggs A."/>
            <person name="Gujja S."/>
            <person name="Hansen M."/>
            <person name="Heiman D."/>
            <person name="Howarth C."/>
            <person name="Larimer J."/>
            <person name="Lui A."/>
            <person name="MacDonald P.J.P."/>
            <person name="McCowen C."/>
            <person name="Montmayeur A."/>
            <person name="Murphy C."/>
            <person name="Neiman D."/>
            <person name="Pearson M."/>
            <person name="Priest M."/>
            <person name="Roberts A."/>
            <person name="Saif S."/>
            <person name="Shea T."/>
            <person name="Sisk P."/>
            <person name="Stolte C."/>
            <person name="Sykes S."/>
            <person name="Wortman J."/>
            <person name="Nusbaum C."/>
            <person name="Birren B."/>
        </authorList>
    </citation>
    <scope>NUCLEOTIDE SEQUENCE [LARGE SCALE GENOMIC DNA]</scope>
    <source>
        <strain evidence="5">ATCC 50505</strain>
    </source>
</reference>
<dbReference type="InParanoid" id="L2GLB8"/>
<dbReference type="Proteomes" id="UP000011082">
    <property type="component" value="Unassembled WGS sequence"/>
</dbReference>
<dbReference type="HOGENOM" id="CLU_341646_0_0_1"/>
<dbReference type="OrthoDB" id="5186at2759"/>
<keyword evidence="5" id="KW-1185">Reference proteome</keyword>
<dbReference type="RefSeq" id="XP_007604990.1">
    <property type="nucleotide sequence ID" value="XM_007604928.1"/>
</dbReference>
<feature type="compositionally biased region" description="Low complexity" evidence="3">
    <location>
        <begin position="400"/>
        <end position="419"/>
    </location>
</feature>
<sequence>MPFSEEYAKFTQAMKFIDSLESFFTNLYKNESCLTLERDYSYFQYLLFSKTAYNPLDTYDSATLERFFLDCRIFEFLDKMFFSESLIGIYFNPILYGYTLLYKSFEIEEKFKVEHRQTALKLRKEPRFYDESIHEFVDRFLYAPVLKIAKVDFDFPGCIGDHSLLTSSTSSLLTSLLSNCNIDISNNVCECFRWKLLIDSLSKNTSIRTTIMDTLNSHITINSRIVISDVMSRYLNRNVSEPFNISEICLSKLICSVISNLNSQKYDINATSIILKLCVYSIEYPVPSYLYFAFKFSNVFEESEQLENGTGLHSGHGEKHIKDEDIAKDDINDDYNNEEDTSVKSDGIEMSNEGEFYSVSNESEGESGIDNIEDDNKDVIEEANDDNSENDRGNDEDNIDSTNNTSESSNESIDSSINDDNIDDSDNVANELVVNKLDYQWNESTLNKSQTCISADNYSKKVAGRNLNGMDQKDVLQEGEGDELVEGEDLAGKECSSVERSVVFNRKSPDCVKLTNLLKVILESNKNSKYKGDFKTGKKLNLKRIIPYIASDYRKDKIWMKRAKSDKKEYILRIFIDNSKSMNDQHLVDVLSEVYYKLDASFSLLDIPVQLYKFGTTLRECKIEDLTFDEESTLINWTDQFDDGINIILTDGIFQNVGYAKDNFLVVMIDRGNVKTMSKVSLIENRVFIEKYLDSFALKYCIIQNIDDLEKIFVEALSNIIRNLFN</sequence>
<keyword evidence="2" id="KW-0067">ATP-binding</keyword>
<organism evidence="4 5">
    <name type="scientific">Vittaforma corneae (strain ATCC 50505)</name>
    <name type="common">Microsporidian parasite</name>
    <name type="synonym">Nosema corneum</name>
    <dbReference type="NCBI Taxonomy" id="993615"/>
    <lineage>
        <taxon>Eukaryota</taxon>
        <taxon>Fungi</taxon>
        <taxon>Fungi incertae sedis</taxon>
        <taxon>Microsporidia</taxon>
        <taxon>Nosematidae</taxon>
        <taxon>Vittaforma</taxon>
    </lineage>
</organism>
<feature type="region of interest" description="Disordered" evidence="3">
    <location>
        <begin position="308"/>
        <end position="351"/>
    </location>
</feature>
<evidence type="ECO:0000256" key="1">
    <source>
        <dbReference type="ARBA" id="ARBA00022741"/>
    </source>
</evidence>
<dbReference type="GO" id="GO:0005524">
    <property type="term" value="F:ATP binding"/>
    <property type="evidence" value="ECO:0007669"/>
    <property type="project" value="UniProtKB-KW"/>
</dbReference>
<evidence type="ECO:0000313" key="5">
    <source>
        <dbReference type="Proteomes" id="UP000011082"/>
    </source>
</evidence>
<dbReference type="EMBL" id="JH370144">
    <property type="protein sequence ID" value="ELA41439.1"/>
    <property type="molecule type" value="Genomic_DNA"/>
</dbReference>
<dbReference type="GO" id="GO:0030687">
    <property type="term" value="C:preribosome, large subunit precursor"/>
    <property type="evidence" value="ECO:0007669"/>
    <property type="project" value="TreeGrafter"/>
</dbReference>
<dbReference type="PANTHER" id="PTHR48103:SF2">
    <property type="entry name" value="MIDASIN"/>
    <property type="match status" value="1"/>
</dbReference>
<name>L2GLB8_VITCO</name>
<dbReference type="VEuPathDB" id="MicrosporidiaDB:VICG_01544"/>
<feature type="region of interest" description="Disordered" evidence="3">
    <location>
        <begin position="383"/>
        <end position="424"/>
    </location>
</feature>